<organism evidence="1">
    <name type="scientific">Tupanvirus soda lake</name>
    <dbReference type="NCBI Taxonomy" id="2126985"/>
    <lineage>
        <taxon>Viruses</taxon>
        <taxon>Varidnaviria</taxon>
        <taxon>Bamfordvirae</taxon>
        <taxon>Nucleocytoviricota</taxon>
        <taxon>Megaviricetes</taxon>
        <taxon>Imitervirales</taxon>
        <taxon>Mimiviridae</taxon>
        <taxon>Megamimivirinae</taxon>
        <taxon>Tupanvirus</taxon>
        <taxon>Tupanvirus salinum</taxon>
    </lineage>
</organism>
<evidence type="ECO:0000313" key="1">
    <source>
        <dbReference type="EMBL" id="QKU35156.1"/>
    </source>
</evidence>
<sequence length="512" mass="59341">MIMANFFNEVDVVYCLCIQQRKPFVLEQFQKLGIMHKIKIIDAHTPSSTIVMKTITDHCVYPIYTNNPIMVACSLGVRDIMIDIVKNKYNYAMIMEDDVVFLENMFEHGNKWITKTIINNHFNITKPYVLYLQSSFQQEIFTKNNPTGGIMNANIRYGEPAYITNYIACHLLLKHLLPITAPFDEYKFVIKKYYRFQEAILVPYICRELSKNAFNYDTAAINHTFVRSGRTKKETVFNIMQRNNFYVSTNESIGYQKVISHLIKCMNPSINIVINDASISDTMMRYSIGRVENTLQNNYIISGSFSNISVAQNPAFIVSVRGKNSYNLVLKRFHIKPLIGDIMSLYSKYNPRVKNIQNKYCFIYENVNLKISSTDECVFVNPCDIDINSLLDAICSSEYVVTDNINYISIANSYQISGIYATYKPIIDPYYDIIAKDYYSNFTKNIINPIIISCVDNTLIIDKIFIDKANTFIKPILTINSKHLNNLIDVMPFNFDYHKIYRNDCKYVQVIN</sequence>
<protein>
    <submittedName>
        <fullName evidence="1">Putative orfan</fullName>
    </submittedName>
</protein>
<reference evidence="1" key="2">
    <citation type="journal article" date="2018" name="Nat. Commun.">
        <title>Tailed giant Tupanvirus possesses the most complete translational apparatus of the known virosphere.</title>
        <authorList>
            <person name="Abrahao J."/>
            <person name="Silva L."/>
            <person name="Silva L.S."/>
            <person name="Khalil J.Y.B."/>
            <person name="Rodrigues R."/>
            <person name="Arantes T."/>
            <person name="Assis F."/>
            <person name="Boratto P."/>
            <person name="Andrade M."/>
            <person name="Kroon E.G."/>
            <person name="Ribeiro B."/>
            <person name="Bergier I."/>
            <person name="Seligmann H."/>
            <person name="Ghigo E."/>
            <person name="Colson P."/>
            <person name="Levasseur A."/>
            <person name="Kroemer G."/>
            <person name="Raoult D."/>
            <person name="La Scola B."/>
        </authorList>
    </citation>
    <scope>NUCLEOTIDE SEQUENCE [LARGE SCALE GENOMIC DNA]</scope>
    <source>
        <strain evidence="1">Soda lake</strain>
    </source>
</reference>
<reference evidence="1" key="1">
    <citation type="submission" date="2017-01" db="EMBL/GenBank/DDBJ databases">
        <authorList>
            <person name="Assis F.L."/>
            <person name="Abrahao J.S."/>
            <person name="Silva L."/>
            <person name="Khalil J.B."/>
            <person name="Rodrigues R."/>
            <person name="Silva L.S."/>
            <person name="Arantes T."/>
            <person name="Boratto P."/>
            <person name="Andrade M."/>
            <person name="Kroon E.G."/>
            <person name="Ribeiro B."/>
            <person name="Bergier I."/>
            <person name="Seligmann H."/>
            <person name="Ghigo E."/>
            <person name="Colson P."/>
            <person name="Levasseur A."/>
            <person name="Raoult D."/>
            <person name="Scola B.L."/>
        </authorList>
    </citation>
    <scope>NUCLEOTIDE SEQUENCE</scope>
    <source>
        <strain evidence="1">Soda lake</strain>
    </source>
</reference>
<dbReference type="RefSeq" id="YP_010781811.1">
    <property type="nucleotide sequence ID" value="NC_075039.1"/>
</dbReference>
<dbReference type="KEGG" id="vg:80518575"/>
<accession>A0A6N1NUD9</accession>
<dbReference type="EMBL" id="KY523104">
    <property type="protein sequence ID" value="QKU35156.1"/>
    <property type="molecule type" value="Genomic_DNA"/>
</dbReference>
<dbReference type="GeneID" id="80518575"/>
<proteinExistence type="predicted"/>
<name>A0A6N1NUD9_9VIRU</name>